<gene>
    <name evidence="2" type="ORF">WUBG_13198</name>
</gene>
<dbReference type="AlphaFoldDB" id="J9EFT6"/>
<name>J9EFT6_WUCBA</name>
<dbReference type="EMBL" id="ADBV01009892">
    <property type="protein sequence ID" value="EJW75892.1"/>
    <property type="molecule type" value="Genomic_DNA"/>
</dbReference>
<organism evidence="2 3">
    <name type="scientific">Wuchereria bancrofti</name>
    <dbReference type="NCBI Taxonomy" id="6293"/>
    <lineage>
        <taxon>Eukaryota</taxon>
        <taxon>Metazoa</taxon>
        <taxon>Ecdysozoa</taxon>
        <taxon>Nematoda</taxon>
        <taxon>Chromadorea</taxon>
        <taxon>Rhabditida</taxon>
        <taxon>Spirurina</taxon>
        <taxon>Spiruromorpha</taxon>
        <taxon>Filarioidea</taxon>
        <taxon>Onchocercidae</taxon>
        <taxon>Wuchereria</taxon>
    </lineage>
</organism>
<dbReference type="Proteomes" id="UP000004810">
    <property type="component" value="Unassembled WGS sequence"/>
</dbReference>
<evidence type="ECO:0000313" key="3">
    <source>
        <dbReference type="Proteomes" id="UP000004810"/>
    </source>
</evidence>
<reference evidence="3" key="1">
    <citation type="submission" date="2012-08" db="EMBL/GenBank/DDBJ databases">
        <title>The Genome Sequence of Wuchereria bancrofti.</title>
        <authorList>
            <person name="Nutman T.B."/>
            <person name="Fink D.L."/>
            <person name="Russ C."/>
            <person name="Young S."/>
            <person name="Zeng Q."/>
            <person name="Koehrsen M."/>
            <person name="Alvarado L."/>
            <person name="Berlin A."/>
            <person name="Chapman S.B."/>
            <person name="Chen Z."/>
            <person name="Freedman E."/>
            <person name="Gellesch M."/>
            <person name="Goldberg J."/>
            <person name="Griggs A."/>
            <person name="Gujja S."/>
            <person name="Heilman E.R."/>
            <person name="Heiman D."/>
            <person name="Hepburn T."/>
            <person name="Howarth C."/>
            <person name="Jen D."/>
            <person name="Larson L."/>
            <person name="Lewis B."/>
            <person name="Mehta T."/>
            <person name="Park D."/>
            <person name="Pearson M."/>
            <person name="Roberts A."/>
            <person name="Saif S."/>
            <person name="Shea T."/>
            <person name="Shenoy N."/>
            <person name="Sisk P."/>
            <person name="Stolte C."/>
            <person name="Sykes S."/>
            <person name="Walk T."/>
            <person name="White J."/>
            <person name="Yandava C."/>
            <person name="Haas B."/>
            <person name="Henn M.R."/>
            <person name="Nusbaum C."/>
            <person name="Birren B."/>
        </authorList>
    </citation>
    <scope>NUCLEOTIDE SEQUENCE [LARGE SCALE GENOMIC DNA]</scope>
    <source>
        <strain evidence="3">NA</strain>
    </source>
</reference>
<accession>J9EFT6</accession>
<protein>
    <submittedName>
        <fullName evidence="2">Uncharacterized protein</fullName>
    </submittedName>
</protein>
<evidence type="ECO:0000256" key="1">
    <source>
        <dbReference type="SAM" id="Coils"/>
    </source>
</evidence>
<comment type="caution">
    <text evidence="2">The sequence shown here is derived from an EMBL/GenBank/DDBJ whole genome shotgun (WGS) entry which is preliminary data.</text>
</comment>
<sequence>MHSTDLHLTTSRRTVLKTKFTDNSSGVMPVEIHLNFDVHERDKEGKKEEAMATAEERKLELERKKQKLAEIREEKRRREEERRRNLLKNANLENGAVSDLPKTFSQKDLEEILEPLGISAQPQIESSITPNNIDHRTVDGVRNNQKYLSVPRTQKLAVCETQIISVPPKDA</sequence>
<proteinExistence type="predicted"/>
<feature type="coiled-coil region" evidence="1">
    <location>
        <begin position="44"/>
        <end position="89"/>
    </location>
</feature>
<evidence type="ECO:0000313" key="2">
    <source>
        <dbReference type="EMBL" id="EJW75892.1"/>
    </source>
</evidence>
<keyword evidence="1" id="KW-0175">Coiled coil</keyword>
<feature type="non-terminal residue" evidence="2">
    <location>
        <position position="171"/>
    </location>
</feature>